<evidence type="ECO:0000256" key="1">
    <source>
        <dbReference type="ARBA" id="ARBA00022737"/>
    </source>
</evidence>
<dbReference type="GO" id="GO:0043161">
    <property type="term" value="P:proteasome-mediated ubiquitin-dependent protein catabolic process"/>
    <property type="evidence" value="ECO:0007669"/>
    <property type="project" value="TreeGrafter"/>
</dbReference>
<dbReference type="GeneID" id="111113910"/>
<organism evidence="3 4">
    <name type="scientific">Crassostrea virginica</name>
    <name type="common">Eastern oyster</name>
    <dbReference type="NCBI Taxonomy" id="6565"/>
    <lineage>
        <taxon>Eukaryota</taxon>
        <taxon>Metazoa</taxon>
        <taxon>Spiralia</taxon>
        <taxon>Lophotrochozoa</taxon>
        <taxon>Mollusca</taxon>
        <taxon>Bivalvia</taxon>
        <taxon>Autobranchia</taxon>
        <taxon>Pteriomorphia</taxon>
        <taxon>Ostreida</taxon>
        <taxon>Ostreoidea</taxon>
        <taxon>Ostreidae</taxon>
        <taxon>Crassostrea</taxon>
    </lineage>
</organism>
<keyword evidence="3" id="KW-1185">Reference proteome</keyword>
<protein>
    <submittedName>
        <fullName evidence="4">Uncharacterized protein LOC111113910</fullName>
    </submittedName>
</protein>
<sequence>MPSRYHKASEIYQNKQEVIRNDLEELKKLIYPKYQEAATNIPVKRGDGSQHWQKLRSALHKQGEVLHQAVDDIIQTRQEEIDDQAPRYTTAIDKHEGVINAAIKEIKQTIQNLKNLLDTSDFCLVSGYKSSNEKLRRLPPKLKASLSDLQPVKINTEQFLKEFVSLSPLSVETEEQGFTVPSPGTESSPAARPLLDVPHLITDIPTGNRDLSSVSCLSDEEIWTIGECTCKNTILKLYNMKGKIQTLIRLRGWEPLGLCTTSSGNLMVIMFRYYRQNSQTRVVRSSDSKEKQWIQWDDNVQWWWSARPANSGFPSASRKFFHPHGITTDSQANILTADFNNARIHIIDQDGHFLRYIDNCGLKEPCSLCVDARDNLFVAEYNTGKVKKLQYYK</sequence>
<dbReference type="Gene3D" id="2.120.10.30">
    <property type="entry name" value="TolB, C-terminal domain"/>
    <property type="match status" value="1"/>
</dbReference>
<dbReference type="InterPro" id="IPR001258">
    <property type="entry name" value="NHL_repeat"/>
</dbReference>
<proteinExistence type="predicted"/>
<dbReference type="GO" id="GO:0000209">
    <property type="term" value="P:protein polyubiquitination"/>
    <property type="evidence" value="ECO:0007669"/>
    <property type="project" value="TreeGrafter"/>
</dbReference>
<dbReference type="PANTHER" id="PTHR24104:SF50">
    <property type="entry name" value="SMP-30_GLUCONOLACTONASE_LRE-LIKE REGION DOMAIN-CONTAINING PROTEIN"/>
    <property type="match status" value="1"/>
</dbReference>
<evidence type="ECO:0000313" key="3">
    <source>
        <dbReference type="Proteomes" id="UP000694844"/>
    </source>
</evidence>
<keyword evidence="1" id="KW-0677">Repeat</keyword>
<dbReference type="PROSITE" id="PS51125">
    <property type="entry name" value="NHL"/>
    <property type="match status" value="1"/>
</dbReference>
<dbReference type="SUPFAM" id="SSF101898">
    <property type="entry name" value="NHL repeat"/>
    <property type="match status" value="1"/>
</dbReference>
<reference evidence="4" key="1">
    <citation type="submission" date="2025-08" db="UniProtKB">
        <authorList>
            <consortium name="RefSeq"/>
        </authorList>
    </citation>
    <scope>IDENTIFICATION</scope>
    <source>
        <tissue evidence="4">Whole sample</tissue>
    </source>
</reference>
<dbReference type="InterPro" id="IPR011042">
    <property type="entry name" value="6-blade_b-propeller_TolB-like"/>
</dbReference>
<dbReference type="KEGG" id="cvn:111113910"/>
<dbReference type="RefSeq" id="XP_022307909.1">
    <property type="nucleotide sequence ID" value="XM_022452201.1"/>
</dbReference>
<dbReference type="OrthoDB" id="264520at2759"/>
<name>A0A8B8BYI5_CRAVI</name>
<dbReference type="PANTHER" id="PTHR24104">
    <property type="entry name" value="E3 UBIQUITIN-PROTEIN LIGASE NHLRC1-RELATED"/>
    <property type="match status" value="1"/>
</dbReference>
<accession>A0A8B8BYI5</accession>
<dbReference type="InterPro" id="IPR050952">
    <property type="entry name" value="TRIM-NHL_E3_ligases"/>
</dbReference>
<dbReference type="AlphaFoldDB" id="A0A8B8BYI5"/>
<dbReference type="GO" id="GO:0061630">
    <property type="term" value="F:ubiquitin protein ligase activity"/>
    <property type="evidence" value="ECO:0007669"/>
    <property type="project" value="TreeGrafter"/>
</dbReference>
<gene>
    <name evidence="4" type="primary">LOC111113910</name>
</gene>
<evidence type="ECO:0000313" key="4">
    <source>
        <dbReference type="RefSeq" id="XP_022307909.1"/>
    </source>
</evidence>
<dbReference type="Proteomes" id="UP000694844">
    <property type="component" value="Chromosome 9"/>
</dbReference>
<feature type="repeat" description="NHL" evidence="2">
    <location>
        <begin position="320"/>
        <end position="350"/>
    </location>
</feature>
<evidence type="ECO:0000256" key="2">
    <source>
        <dbReference type="PROSITE-ProRule" id="PRU00504"/>
    </source>
</evidence>